<proteinExistence type="predicted"/>
<dbReference type="InterPro" id="IPR036908">
    <property type="entry name" value="RlpA-like_sf"/>
</dbReference>
<gene>
    <name evidence="4" type="ORF">CONPUDRAFT_102642</name>
</gene>
<feature type="domain" description="RlpA-like protein double-psi beta-barrel" evidence="3">
    <location>
        <begin position="35"/>
        <end position="130"/>
    </location>
</feature>
<evidence type="ECO:0000313" key="4">
    <source>
        <dbReference type="EMBL" id="EIW81913.1"/>
    </source>
</evidence>
<comment type="caution">
    <text evidence="4">The sequence shown here is derived from an EMBL/GenBank/DDBJ whole genome shotgun (WGS) entry which is preliminary data.</text>
</comment>
<evidence type="ECO:0000313" key="5">
    <source>
        <dbReference type="Proteomes" id="UP000053558"/>
    </source>
</evidence>
<sequence length="139" mass="14679">MFVSKALALFALALAANAAALPQARSEPSYMHGTQKGDATYYTPGLGACGQTSTSDDLIVAVSHSLYDTYPGYKGTNPNNNPVCGRKINAHWGGKSVTVKVVDRCTGCAVTDLDFSPAAFKHLSPLSAGRLHGMTWTWA</sequence>
<feature type="signal peptide" evidence="2">
    <location>
        <begin position="1"/>
        <end position="18"/>
    </location>
</feature>
<protein>
    <submittedName>
        <fullName evidence="4">Plant expansin</fullName>
    </submittedName>
</protein>
<reference evidence="5" key="1">
    <citation type="journal article" date="2012" name="Science">
        <title>The Paleozoic origin of enzymatic lignin decomposition reconstructed from 31 fungal genomes.</title>
        <authorList>
            <person name="Floudas D."/>
            <person name="Binder M."/>
            <person name="Riley R."/>
            <person name="Barry K."/>
            <person name="Blanchette R.A."/>
            <person name="Henrissat B."/>
            <person name="Martinez A.T."/>
            <person name="Otillar R."/>
            <person name="Spatafora J.W."/>
            <person name="Yadav J.S."/>
            <person name="Aerts A."/>
            <person name="Benoit I."/>
            <person name="Boyd A."/>
            <person name="Carlson A."/>
            <person name="Copeland A."/>
            <person name="Coutinho P.M."/>
            <person name="de Vries R.P."/>
            <person name="Ferreira P."/>
            <person name="Findley K."/>
            <person name="Foster B."/>
            <person name="Gaskell J."/>
            <person name="Glotzer D."/>
            <person name="Gorecki P."/>
            <person name="Heitman J."/>
            <person name="Hesse C."/>
            <person name="Hori C."/>
            <person name="Igarashi K."/>
            <person name="Jurgens J.A."/>
            <person name="Kallen N."/>
            <person name="Kersten P."/>
            <person name="Kohler A."/>
            <person name="Kuees U."/>
            <person name="Kumar T.K.A."/>
            <person name="Kuo A."/>
            <person name="LaButti K."/>
            <person name="Larrondo L.F."/>
            <person name="Lindquist E."/>
            <person name="Ling A."/>
            <person name="Lombard V."/>
            <person name="Lucas S."/>
            <person name="Lundell T."/>
            <person name="Martin R."/>
            <person name="McLaughlin D.J."/>
            <person name="Morgenstern I."/>
            <person name="Morin E."/>
            <person name="Murat C."/>
            <person name="Nagy L.G."/>
            <person name="Nolan M."/>
            <person name="Ohm R.A."/>
            <person name="Patyshakuliyeva A."/>
            <person name="Rokas A."/>
            <person name="Ruiz-Duenas F.J."/>
            <person name="Sabat G."/>
            <person name="Salamov A."/>
            <person name="Samejima M."/>
            <person name="Schmutz J."/>
            <person name="Slot J.C."/>
            <person name="St John F."/>
            <person name="Stenlid J."/>
            <person name="Sun H."/>
            <person name="Sun S."/>
            <person name="Syed K."/>
            <person name="Tsang A."/>
            <person name="Wiebenga A."/>
            <person name="Young D."/>
            <person name="Pisabarro A."/>
            <person name="Eastwood D.C."/>
            <person name="Martin F."/>
            <person name="Cullen D."/>
            <person name="Grigoriev I.V."/>
            <person name="Hibbett D.S."/>
        </authorList>
    </citation>
    <scope>NUCLEOTIDE SEQUENCE [LARGE SCALE GENOMIC DNA]</scope>
    <source>
        <strain evidence="5">RWD-64-598 SS2</strain>
    </source>
</reference>
<dbReference type="InterPro" id="IPR009009">
    <property type="entry name" value="RlpA-like_DPBB"/>
</dbReference>
<dbReference type="OMA" id="EACKEWD"/>
<dbReference type="OrthoDB" id="406505at2759"/>
<dbReference type="InterPro" id="IPR051477">
    <property type="entry name" value="Expansin_CellWall"/>
</dbReference>
<dbReference type="CDD" id="cd22191">
    <property type="entry name" value="DPBB_RlpA_EXP_N-like"/>
    <property type="match status" value="1"/>
</dbReference>
<dbReference type="AlphaFoldDB" id="A0A5M3MRY6"/>
<organism evidence="4 5">
    <name type="scientific">Coniophora puteana (strain RWD-64-598)</name>
    <name type="common">Brown rot fungus</name>
    <dbReference type="NCBI Taxonomy" id="741705"/>
    <lineage>
        <taxon>Eukaryota</taxon>
        <taxon>Fungi</taxon>
        <taxon>Dikarya</taxon>
        <taxon>Basidiomycota</taxon>
        <taxon>Agaricomycotina</taxon>
        <taxon>Agaricomycetes</taxon>
        <taxon>Agaricomycetidae</taxon>
        <taxon>Boletales</taxon>
        <taxon>Coniophorineae</taxon>
        <taxon>Coniophoraceae</taxon>
        <taxon>Coniophora</taxon>
    </lineage>
</organism>
<dbReference type="PANTHER" id="PTHR31836">
    <property type="match status" value="1"/>
</dbReference>
<evidence type="ECO:0000256" key="1">
    <source>
        <dbReference type="ARBA" id="ARBA00022729"/>
    </source>
</evidence>
<name>A0A5M3MRY6_CONPW</name>
<accession>A0A5M3MRY6</accession>
<dbReference type="EMBL" id="JH711577">
    <property type="protein sequence ID" value="EIW81913.1"/>
    <property type="molecule type" value="Genomic_DNA"/>
</dbReference>
<dbReference type="KEGG" id="cput:CONPUDRAFT_102642"/>
<keyword evidence="5" id="KW-1185">Reference proteome</keyword>
<dbReference type="PANTHER" id="PTHR31836:SF27">
    <property type="entry name" value="RLPA-LIKE PROTEIN DOUBLE-PSI BETA-BARREL DOMAIN-CONTAINING PROTEIN"/>
    <property type="match status" value="1"/>
</dbReference>
<dbReference type="Gene3D" id="2.40.40.10">
    <property type="entry name" value="RlpA-like domain"/>
    <property type="match status" value="1"/>
</dbReference>
<dbReference type="Proteomes" id="UP000053558">
    <property type="component" value="Unassembled WGS sequence"/>
</dbReference>
<dbReference type="Pfam" id="PF03330">
    <property type="entry name" value="DPBB_1"/>
    <property type="match status" value="1"/>
</dbReference>
<feature type="chain" id="PRO_5024358286" evidence="2">
    <location>
        <begin position="19"/>
        <end position="139"/>
    </location>
</feature>
<evidence type="ECO:0000256" key="2">
    <source>
        <dbReference type="SAM" id="SignalP"/>
    </source>
</evidence>
<evidence type="ECO:0000259" key="3">
    <source>
        <dbReference type="Pfam" id="PF03330"/>
    </source>
</evidence>
<dbReference type="SUPFAM" id="SSF50685">
    <property type="entry name" value="Barwin-like endoglucanases"/>
    <property type="match status" value="1"/>
</dbReference>
<dbReference type="RefSeq" id="XP_007767766.1">
    <property type="nucleotide sequence ID" value="XM_007769576.1"/>
</dbReference>
<keyword evidence="1 2" id="KW-0732">Signal</keyword>
<dbReference type="GeneID" id="19198371"/>